<reference evidence="1 2" key="1">
    <citation type="journal article" date="2021" name="Genome Biol.">
        <title>AFLAP: assembly-free linkage analysis pipeline using k-mers from genome sequencing data.</title>
        <authorList>
            <person name="Fletcher K."/>
            <person name="Zhang L."/>
            <person name="Gil J."/>
            <person name="Han R."/>
            <person name="Cavanaugh K."/>
            <person name="Michelmore R."/>
        </authorList>
    </citation>
    <scope>NUCLEOTIDE SEQUENCE [LARGE SCALE GENOMIC DNA]</scope>
    <source>
        <strain evidence="1 2">SF5</strain>
    </source>
</reference>
<evidence type="ECO:0000313" key="1">
    <source>
        <dbReference type="EMBL" id="TDH64864.1"/>
    </source>
</evidence>
<sequence>MKKNVGMPTHKMMRNLVEICDTLQKKGKQVCLATVASADPTSSKRTLRLYCSIQPWSNFAKAIPVVFGPRLDTYAFCRITALSTTNTTAICSCTLLMELHSYRQLARHTADFLIPMITAVEWTTWKTQLGQVTYDKALYD</sequence>
<dbReference type="KEGG" id="blac:94345327"/>
<protein>
    <submittedName>
        <fullName evidence="1">Uncharacterized protein</fullName>
    </submittedName>
</protein>
<dbReference type="EMBL" id="SHOA02000002">
    <property type="protein sequence ID" value="TDH64864.1"/>
    <property type="molecule type" value="Genomic_DNA"/>
</dbReference>
<gene>
    <name evidence="1" type="ORF">CCR75_001554</name>
</gene>
<comment type="caution">
    <text evidence="1">The sequence shown here is derived from an EMBL/GenBank/DDBJ whole genome shotgun (WGS) entry which is preliminary data.</text>
</comment>
<dbReference type="GeneID" id="94345327"/>
<evidence type="ECO:0000313" key="2">
    <source>
        <dbReference type="Proteomes" id="UP000294530"/>
    </source>
</evidence>
<dbReference type="OrthoDB" id="57748at2759"/>
<dbReference type="AlphaFoldDB" id="A0A976FEJ3"/>
<proteinExistence type="predicted"/>
<name>A0A976FEJ3_BRELC</name>
<dbReference type="Proteomes" id="UP000294530">
    <property type="component" value="Unassembled WGS sequence"/>
</dbReference>
<keyword evidence="2" id="KW-1185">Reference proteome</keyword>
<organism evidence="1 2">
    <name type="scientific">Bremia lactucae</name>
    <name type="common">Lettuce downy mildew</name>
    <dbReference type="NCBI Taxonomy" id="4779"/>
    <lineage>
        <taxon>Eukaryota</taxon>
        <taxon>Sar</taxon>
        <taxon>Stramenopiles</taxon>
        <taxon>Oomycota</taxon>
        <taxon>Peronosporomycetes</taxon>
        <taxon>Peronosporales</taxon>
        <taxon>Peronosporaceae</taxon>
        <taxon>Bremia</taxon>
    </lineage>
</organism>
<dbReference type="RefSeq" id="XP_067814363.1">
    <property type="nucleotide sequence ID" value="XM_067959656.1"/>
</dbReference>
<accession>A0A976FEJ3</accession>